<dbReference type="EMBL" id="CP035945">
    <property type="protein sequence ID" value="QBE99987.1"/>
    <property type="molecule type" value="Genomic_DNA"/>
</dbReference>
<evidence type="ECO:0000313" key="1">
    <source>
        <dbReference type="EMBL" id="QBE99987.1"/>
    </source>
</evidence>
<sequence>MNMILKDGTTIPIVDGSYTGAVVLICDTRQALIDTWAQLTPDNLTEVRITRDDDTPLNTLHGAVMDSMQVVTNPDGTLTVHFYLSETITGDVPTDAEYALAGKILLGEEV</sequence>
<organism evidence="1 2">
    <name type="scientific">Blautia producta</name>
    <dbReference type="NCBI Taxonomy" id="33035"/>
    <lineage>
        <taxon>Bacteria</taxon>
        <taxon>Bacillati</taxon>
        <taxon>Bacillota</taxon>
        <taxon>Clostridia</taxon>
        <taxon>Lachnospirales</taxon>
        <taxon>Lachnospiraceae</taxon>
        <taxon>Blautia</taxon>
    </lineage>
</organism>
<dbReference type="AlphaFoldDB" id="A0A4P6M8T0"/>
<dbReference type="Proteomes" id="UP000289794">
    <property type="component" value="Chromosome"/>
</dbReference>
<accession>A0A4P6M8T0</accession>
<gene>
    <name evidence="1" type="ORF">PMF13cell1_05581</name>
</gene>
<name>A0A4P6M8T0_9FIRM</name>
<proteinExistence type="predicted"/>
<evidence type="ECO:0000313" key="2">
    <source>
        <dbReference type="Proteomes" id="UP000289794"/>
    </source>
</evidence>
<dbReference type="KEGG" id="bpro:PMF13cell1_05581"/>
<protein>
    <submittedName>
        <fullName evidence="1">Uncharacterized protein</fullName>
    </submittedName>
</protein>
<reference evidence="1 2" key="1">
    <citation type="submission" date="2019-01" db="EMBL/GenBank/DDBJ databases">
        <title>PMF-metabolizing Aryl O-demethylase.</title>
        <authorList>
            <person name="Kim M."/>
        </authorList>
    </citation>
    <scope>NUCLEOTIDE SEQUENCE [LARGE SCALE GENOMIC DNA]</scope>
    <source>
        <strain evidence="1 2">PMF1</strain>
    </source>
</reference>
<dbReference type="RefSeq" id="WP_130182873.1">
    <property type="nucleotide sequence ID" value="NZ_CP035945.1"/>
</dbReference>